<evidence type="ECO:0000256" key="3">
    <source>
        <dbReference type="PROSITE-ProRule" id="PRU00023"/>
    </source>
</evidence>
<dbReference type="PROSITE" id="PS50088">
    <property type="entry name" value="ANK_REPEAT"/>
    <property type="match status" value="3"/>
</dbReference>
<keyword evidence="1" id="KW-0677">Repeat</keyword>
<proteinExistence type="predicted"/>
<feature type="repeat" description="ANK" evidence="3">
    <location>
        <begin position="100"/>
        <end position="132"/>
    </location>
</feature>
<evidence type="ECO:0000313" key="6">
    <source>
        <dbReference type="Proteomes" id="UP001152599"/>
    </source>
</evidence>
<evidence type="ECO:0000313" key="5">
    <source>
        <dbReference type="EMBL" id="MDG4946430.1"/>
    </source>
</evidence>
<dbReference type="RefSeq" id="WP_304420831.1">
    <property type="nucleotide sequence ID" value="NZ_JANCMU010000004.1"/>
</dbReference>
<feature type="repeat" description="ANK" evidence="3">
    <location>
        <begin position="167"/>
        <end position="204"/>
    </location>
</feature>
<dbReference type="Gene3D" id="1.25.40.20">
    <property type="entry name" value="Ankyrin repeat-containing domain"/>
    <property type="match status" value="1"/>
</dbReference>
<dbReference type="GO" id="GO:0004842">
    <property type="term" value="F:ubiquitin-protein transferase activity"/>
    <property type="evidence" value="ECO:0007669"/>
    <property type="project" value="TreeGrafter"/>
</dbReference>
<gene>
    <name evidence="5" type="ORF">NMK71_08390</name>
</gene>
<dbReference type="Pfam" id="PF12796">
    <property type="entry name" value="Ank_2"/>
    <property type="match status" value="2"/>
</dbReference>
<name>A0A9X4N0H0_9FLAO</name>
<dbReference type="SUPFAM" id="SSF48403">
    <property type="entry name" value="Ankyrin repeat"/>
    <property type="match status" value="1"/>
</dbReference>
<keyword evidence="6" id="KW-1185">Reference proteome</keyword>
<accession>A0A9X4N0H0</accession>
<dbReference type="InterPro" id="IPR036770">
    <property type="entry name" value="Ankyrin_rpt-contain_sf"/>
</dbReference>
<dbReference type="PANTHER" id="PTHR24171:SF8">
    <property type="entry name" value="BRCA1-ASSOCIATED RING DOMAIN PROTEIN 1"/>
    <property type="match status" value="1"/>
</dbReference>
<dbReference type="GO" id="GO:0085020">
    <property type="term" value="P:protein K6-linked ubiquitination"/>
    <property type="evidence" value="ECO:0007669"/>
    <property type="project" value="TreeGrafter"/>
</dbReference>
<feature type="chain" id="PRO_5040876055" evidence="4">
    <location>
        <begin position="23"/>
        <end position="229"/>
    </location>
</feature>
<reference evidence="5" key="1">
    <citation type="submission" date="2022-07" db="EMBL/GenBank/DDBJ databases">
        <title>Description and genome-wide analysis of Profundicola chukchiensis gen. nov., sp. nov., marine bacteria isolated from bottom sediments of the Chukchi Sea.</title>
        <authorList>
            <person name="Romanenko L."/>
            <person name="Otstavnykh N."/>
            <person name="Kurilenko V."/>
            <person name="Eremeev V."/>
            <person name="Velansky P."/>
            <person name="Mikhailov V."/>
            <person name="Isaeva M."/>
        </authorList>
    </citation>
    <scope>NUCLEOTIDE SEQUENCE</scope>
    <source>
        <strain evidence="5">KMM 9713</strain>
    </source>
</reference>
<evidence type="ECO:0000256" key="2">
    <source>
        <dbReference type="ARBA" id="ARBA00023043"/>
    </source>
</evidence>
<sequence length="229" mass="25028">MKIKIILITVLMLGLISLESCNSVNGNTHMENTQSQNSLLKAVANQDVQATKEILKSKPNLEVRDDKDRTALMIAIYNFDNEIAKLLIDAGADVNAQDAMENSPFLYAGAEGNVELLKMCLENGADFNLYNRYGGTALIPAAEKGHLKIVKILTKIEDYPIDHINKLGWTALLEAVILSEKSDVQTAIVKTLVEAGADINIADNDGVTPLQHARNKSLTEVVEILSQVK</sequence>
<dbReference type="Proteomes" id="UP001152599">
    <property type="component" value="Unassembled WGS sequence"/>
</dbReference>
<comment type="caution">
    <text evidence="5">The sequence shown here is derived from an EMBL/GenBank/DDBJ whole genome shotgun (WGS) entry which is preliminary data.</text>
</comment>
<dbReference type="PRINTS" id="PR01415">
    <property type="entry name" value="ANKYRIN"/>
</dbReference>
<feature type="signal peptide" evidence="4">
    <location>
        <begin position="1"/>
        <end position="22"/>
    </location>
</feature>
<dbReference type="PANTHER" id="PTHR24171">
    <property type="entry name" value="ANKYRIN REPEAT DOMAIN-CONTAINING PROTEIN 39-RELATED"/>
    <property type="match status" value="1"/>
</dbReference>
<dbReference type="AlphaFoldDB" id="A0A9X4N0H0"/>
<evidence type="ECO:0000256" key="1">
    <source>
        <dbReference type="ARBA" id="ARBA00022737"/>
    </source>
</evidence>
<feature type="repeat" description="ANK" evidence="3">
    <location>
        <begin position="67"/>
        <end position="99"/>
    </location>
</feature>
<protein>
    <submittedName>
        <fullName evidence="5">Ankyrin repeat domain-containing protein</fullName>
    </submittedName>
</protein>
<dbReference type="SMART" id="SM00248">
    <property type="entry name" value="ANK"/>
    <property type="match status" value="5"/>
</dbReference>
<evidence type="ECO:0000256" key="4">
    <source>
        <dbReference type="SAM" id="SignalP"/>
    </source>
</evidence>
<keyword evidence="4" id="KW-0732">Signal</keyword>
<dbReference type="EMBL" id="JANCMU010000004">
    <property type="protein sequence ID" value="MDG4946430.1"/>
    <property type="molecule type" value="Genomic_DNA"/>
</dbReference>
<keyword evidence="2 3" id="KW-0040">ANK repeat</keyword>
<dbReference type="PROSITE" id="PS50297">
    <property type="entry name" value="ANK_REP_REGION"/>
    <property type="match status" value="1"/>
</dbReference>
<organism evidence="5 6">
    <name type="scientific">Profundicola chukchiensis</name>
    <dbReference type="NCBI Taxonomy" id="2961959"/>
    <lineage>
        <taxon>Bacteria</taxon>
        <taxon>Pseudomonadati</taxon>
        <taxon>Bacteroidota</taxon>
        <taxon>Flavobacteriia</taxon>
        <taxon>Flavobacteriales</taxon>
        <taxon>Weeksellaceae</taxon>
        <taxon>Profundicola</taxon>
    </lineage>
</organism>
<dbReference type="InterPro" id="IPR002110">
    <property type="entry name" value="Ankyrin_rpt"/>
</dbReference>